<name>A0AAD9JTX5_9ANNE</name>
<evidence type="ECO:0000256" key="6">
    <source>
        <dbReference type="SAM" id="MobiDB-lite"/>
    </source>
</evidence>
<evidence type="ECO:0000313" key="8">
    <source>
        <dbReference type="EMBL" id="KAK2159334.1"/>
    </source>
</evidence>
<protein>
    <recommendedName>
        <fullName evidence="7">CVC domain-containing protein</fullName>
    </recommendedName>
</protein>
<dbReference type="Proteomes" id="UP001208570">
    <property type="component" value="Unassembled WGS sequence"/>
</dbReference>
<accession>A0AAD9JTX5</accession>
<dbReference type="GO" id="GO:0006357">
    <property type="term" value="P:regulation of transcription by RNA polymerase II"/>
    <property type="evidence" value="ECO:0007669"/>
    <property type="project" value="TreeGrafter"/>
</dbReference>
<dbReference type="PANTHER" id="PTHR46892">
    <property type="entry name" value="VISUAL SYSTEM HOMEOBOX 2"/>
    <property type="match status" value="1"/>
</dbReference>
<feature type="region of interest" description="Disordered" evidence="6">
    <location>
        <begin position="53"/>
        <end position="87"/>
    </location>
</feature>
<evidence type="ECO:0000259" key="7">
    <source>
        <dbReference type="PROSITE" id="PS51496"/>
    </source>
</evidence>
<feature type="compositionally biased region" description="Acidic residues" evidence="6">
    <location>
        <begin position="163"/>
        <end position="176"/>
    </location>
</feature>
<reference evidence="8" key="1">
    <citation type="journal article" date="2023" name="Mol. Biol. Evol.">
        <title>Third-Generation Sequencing Reveals the Adaptive Role of the Epigenome in Three Deep-Sea Polychaetes.</title>
        <authorList>
            <person name="Perez M."/>
            <person name="Aroh O."/>
            <person name="Sun Y."/>
            <person name="Lan Y."/>
            <person name="Juniper S.K."/>
            <person name="Young C.R."/>
            <person name="Angers B."/>
            <person name="Qian P.Y."/>
        </authorList>
    </citation>
    <scope>NUCLEOTIDE SEQUENCE</scope>
    <source>
        <strain evidence="8">P08H-3</strain>
    </source>
</reference>
<dbReference type="GO" id="GO:0005634">
    <property type="term" value="C:nucleus"/>
    <property type="evidence" value="ECO:0007669"/>
    <property type="project" value="UniProtKB-SubCell"/>
</dbReference>
<evidence type="ECO:0000256" key="3">
    <source>
        <dbReference type="ARBA" id="ARBA00022473"/>
    </source>
</evidence>
<sequence>MAEYGLYGAMVRHSLPLPKSILESAKTGVEESYAPWLLSMHKKSIEAAHKLKEDDDKFDKQLDDEKDELSAPSGLTQNKGLQDRDEFRSESIASLRAKAQTYTAKMREGLGSSANLIANSNGHVFAMAQITSGHVDGVGDGVDPCSGHFEPVPPPPLSRQDCDDSTCDSESLDPTN</sequence>
<dbReference type="InterPro" id="IPR052294">
    <property type="entry name" value="VSX_homeobox_regulators"/>
</dbReference>
<dbReference type="PROSITE" id="PS51496">
    <property type="entry name" value="CVC"/>
    <property type="match status" value="1"/>
</dbReference>
<comment type="subcellular location">
    <subcellularLocation>
        <location evidence="1">Nucleus</location>
    </subcellularLocation>
</comment>
<evidence type="ECO:0000256" key="4">
    <source>
        <dbReference type="ARBA" id="ARBA00023015"/>
    </source>
</evidence>
<keyword evidence="9" id="KW-1185">Reference proteome</keyword>
<dbReference type="EMBL" id="JAODUP010000154">
    <property type="protein sequence ID" value="KAK2159334.1"/>
    <property type="molecule type" value="Genomic_DNA"/>
</dbReference>
<evidence type="ECO:0000256" key="1">
    <source>
        <dbReference type="ARBA" id="ARBA00004123"/>
    </source>
</evidence>
<dbReference type="AlphaFoldDB" id="A0AAD9JTX5"/>
<gene>
    <name evidence="8" type="ORF">LSH36_154g00007</name>
</gene>
<comment type="caution">
    <text evidence="8">The sequence shown here is derived from an EMBL/GenBank/DDBJ whole genome shotgun (WGS) entry which is preliminary data.</text>
</comment>
<keyword evidence="5" id="KW-0804">Transcription</keyword>
<feature type="domain" description="CVC" evidence="7">
    <location>
        <begin position="1"/>
        <end position="46"/>
    </location>
</feature>
<feature type="compositionally biased region" description="Basic and acidic residues" evidence="6">
    <location>
        <begin position="53"/>
        <end position="63"/>
    </location>
</feature>
<organism evidence="8 9">
    <name type="scientific">Paralvinella palmiformis</name>
    <dbReference type="NCBI Taxonomy" id="53620"/>
    <lineage>
        <taxon>Eukaryota</taxon>
        <taxon>Metazoa</taxon>
        <taxon>Spiralia</taxon>
        <taxon>Lophotrochozoa</taxon>
        <taxon>Annelida</taxon>
        <taxon>Polychaeta</taxon>
        <taxon>Sedentaria</taxon>
        <taxon>Canalipalpata</taxon>
        <taxon>Terebellida</taxon>
        <taxon>Terebelliformia</taxon>
        <taxon>Alvinellidae</taxon>
        <taxon>Paralvinella</taxon>
    </lineage>
</organism>
<evidence type="ECO:0000256" key="2">
    <source>
        <dbReference type="ARBA" id="ARBA00005733"/>
    </source>
</evidence>
<dbReference type="GO" id="GO:1990837">
    <property type="term" value="F:sequence-specific double-stranded DNA binding"/>
    <property type="evidence" value="ECO:0007669"/>
    <property type="project" value="TreeGrafter"/>
</dbReference>
<comment type="similarity">
    <text evidence="2">Belongs to the paired homeobox family.</text>
</comment>
<evidence type="ECO:0000313" key="9">
    <source>
        <dbReference type="Proteomes" id="UP001208570"/>
    </source>
</evidence>
<keyword evidence="3" id="KW-0217">Developmental protein</keyword>
<proteinExistence type="inferred from homology"/>
<dbReference type="PANTHER" id="PTHR46892:SF3">
    <property type="entry name" value="VISUAL SYSTEM HOMEOBOX 2"/>
    <property type="match status" value="1"/>
</dbReference>
<keyword evidence="4" id="KW-0805">Transcription regulation</keyword>
<feature type="region of interest" description="Disordered" evidence="6">
    <location>
        <begin position="138"/>
        <end position="176"/>
    </location>
</feature>
<dbReference type="InterPro" id="IPR023339">
    <property type="entry name" value="CVC"/>
</dbReference>
<evidence type="ECO:0000256" key="5">
    <source>
        <dbReference type="ARBA" id="ARBA00023163"/>
    </source>
</evidence>